<sequence length="97" mass="10605">RVDLAFMSVGGVSLVDGITDYDANEASMSQLFARCAQRVVVLADHSKLGVTTFARIMPFDGIEAIICDVECPDEWKDAVDQSGVQWIAAASEYMKEE</sequence>
<dbReference type="PANTHER" id="PTHR30363">
    <property type="entry name" value="HTH-TYPE TRANSCRIPTIONAL REGULATOR SRLR-RELATED"/>
    <property type="match status" value="1"/>
</dbReference>
<name>A0ABS7CDZ5_9BACL</name>
<keyword evidence="3" id="KW-1185">Reference proteome</keyword>
<dbReference type="EMBL" id="JAHZIK010001499">
    <property type="protein sequence ID" value="MBW7459142.1"/>
    <property type="molecule type" value="Genomic_DNA"/>
</dbReference>
<comment type="caution">
    <text evidence="2">The sequence shown here is derived from an EMBL/GenBank/DDBJ whole genome shotgun (WGS) entry which is preliminary data.</text>
</comment>
<reference evidence="2 3" key="1">
    <citation type="submission" date="2021-07" db="EMBL/GenBank/DDBJ databases">
        <title>Paenibacillus radiodurans sp. nov., isolated from the southeastern edge of Tengger Desert.</title>
        <authorList>
            <person name="Zhang G."/>
        </authorList>
    </citation>
    <scope>NUCLEOTIDE SEQUENCE [LARGE SCALE GENOMIC DNA]</scope>
    <source>
        <strain evidence="2 3">CCM 7311</strain>
    </source>
</reference>
<evidence type="ECO:0000313" key="2">
    <source>
        <dbReference type="EMBL" id="MBW7459142.1"/>
    </source>
</evidence>
<feature type="non-terminal residue" evidence="2">
    <location>
        <position position="1"/>
    </location>
</feature>
<dbReference type="InterPro" id="IPR050313">
    <property type="entry name" value="Carb_Metab_HTH_regulators"/>
</dbReference>
<protein>
    <submittedName>
        <fullName evidence="2">DeoR/GlpR transcriptional regulator</fullName>
    </submittedName>
</protein>
<accession>A0ABS7CDZ5</accession>
<dbReference type="Pfam" id="PF00455">
    <property type="entry name" value="DeoRC"/>
    <property type="match status" value="1"/>
</dbReference>
<evidence type="ECO:0000259" key="1">
    <source>
        <dbReference type="Pfam" id="PF00455"/>
    </source>
</evidence>
<dbReference type="PANTHER" id="PTHR30363:SF44">
    <property type="entry name" value="AGA OPERON TRANSCRIPTIONAL REPRESSOR-RELATED"/>
    <property type="match status" value="1"/>
</dbReference>
<dbReference type="InterPro" id="IPR037171">
    <property type="entry name" value="NagB/RpiA_transferase-like"/>
</dbReference>
<proteinExistence type="predicted"/>
<feature type="domain" description="DeoR-like transcriptional repressor C-terminal sensor" evidence="1">
    <location>
        <begin position="1"/>
        <end position="68"/>
    </location>
</feature>
<dbReference type="SUPFAM" id="SSF100950">
    <property type="entry name" value="NagB/RpiA/CoA transferase-like"/>
    <property type="match status" value="1"/>
</dbReference>
<organism evidence="2 3">
    <name type="scientific">Paenibacillus sepulcri</name>
    <dbReference type="NCBI Taxonomy" id="359917"/>
    <lineage>
        <taxon>Bacteria</taxon>
        <taxon>Bacillati</taxon>
        <taxon>Bacillota</taxon>
        <taxon>Bacilli</taxon>
        <taxon>Bacillales</taxon>
        <taxon>Paenibacillaceae</taxon>
        <taxon>Paenibacillus</taxon>
    </lineage>
</organism>
<evidence type="ECO:0000313" key="3">
    <source>
        <dbReference type="Proteomes" id="UP001519887"/>
    </source>
</evidence>
<dbReference type="Proteomes" id="UP001519887">
    <property type="component" value="Unassembled WGS sequence"/>
</dbReference>
<dbReference type="InterPro" id="IPR014036">
    <property type="entry name" value="DeoR-like_C"/>
</dbReference>
<gene>
    <name evidence="2" type="ORF">K0U00_34335</name>
</gene>